<dbReference type="PANTHER" id="PTHR34293:SF1">
    <property type="entry name" value="HTH-TYPE TRANSCRIPTIONAL REGULATOR TRMBL2"/>
    <property type="match status" value="1"/>
</dbReference>
<dbReference type="InterPro" id="IPR021586">
    <property type="entry name" value="Tscrpt_reg_TrmB_C"/>
</dbReference>
<dbReference type="InterPro" id="IPR051797">
    <property type="entry name" value="TrmB-like"/>
</dbReference>
<dbReference type="SUPFAM" id="SSF46785">
    <property type="entry name" value="Winged helix' DNA-binding domain"/>
    <property type="match status" value="1"/>
</dbReference>
<dbReference type="RefSeq" id="WP_276238387.1">
    <property type="nucleotide sequence ID" value="NZ_CP119989.1"/>
</dbReference>
<accession>A0ABD5WU96</accession>
<dbReference type="Pfam" id="PF01978">
    <property type="entry name" value="TrmB"/>
    <property type="match status" value="1"/>
</dbReference>
<feature type="domain" description="Transcription regulator TrmB C-terminal" evidence="3">
    <location>
        <begin position="111"/>
        <end position="349"/>
    </location>
</feature>
<evidence type="ECO:0000259" key="2">
    <source>
        <dbReference type="Pfam" id="PF01978"/>
    </source>
</evidence>
<reference evidence="4 5" key="1">
    <citation type="journal article" date="2019" name="Int. J. Syst. Evol. Microbiol.">
        <title>The Global Catalogue of Microorganisms (GCM) 10K type strain sequencing project: providing services to taxonomists for standard genome sequencing and annotation.</title>
        <authorList>
            <consortium name="The Broad Institute Genomics Platform"/>
            <consortium name="The Broad Institute Genome Sequencing Center for Infectious Disease"/>
            <person name="Wu L."/>
            <person name="Ma J."/>
        </authorList>
    </citation>
    <scope>NUCLEOTIDE SEQUENCE [LARGE SCALE GENOMIC DNA]</scope>
    <source>
        <strain evidence="4 5">DT55</strain>
    </source>
</reference>
<dbReference type="InterPro" id="IPR036388">
    <property type="entry name" value="WH-like_DNA-bd_sf"/>
</dbReference>
<dbReference type="Pfam" id="PF11495">
    <property type="entry name" value="Regulator_TrmB"/>
    <property type="match status" value="1"/>
</dbReference>
<dbReference type="InterPro" id="IPR036390">
    <property type="entry name" value="WH_DNA-bd_sf"/>
</dbReference>
<comment type="caution">
    <text evidence="4">The sequence shown here is derived from an EMBL/GenBank/DDBJ whole genome shotgun (WGS) entry which is preliminary data.</text>
</comment>
<dbReference type="PANTHER" id="PTHR34293">
    <property type="entry name" value="HTH-TYPE TRANSCRIPTIONAL REGULATOR TRMBL2"/>
    <property type="match status" value="1"/>
</dbReference>
<comment type="similarity">
    <text evidence="1">Belongs to the transcriptional regulator TrmB family.</text>
</comment>
<dbReference type="EMBL" id="JBHTAG010000002">
    <property type="protein sequence ID" value="MFC7097139.1"/>
    <property type="molecule type" value="Genomic_DNA"/>
</dbReference>
<dbReference type="InterPro" id="IPR002831">
    <property type="entry name" value="Tscrpt_reg_TrmB_N"/>
</dbReference>
<proteinExistence type="inferred from homology"/>
<dbReference type="Gene3D" id="1.10.10.10">
    <property type="entry name" value="Winged helix-like DNA-binding domain superfamily/Winged helix DNA-binding domain"/>
    <property type="match status" value="1"/>
</dbReference>
<dbReference type="CDD" id="cd09124">
    <property type="entry name" value="PLDc_like_TrmB_middle"/>
    <property type="match status" value="1"/>
</dbReference>
<sequence length="362" mass="40431">MDRETLAQALNYADLTEYQSEAYLTLLDMGVSPAVEVGRESDVPVSQVYDVLRSLESKGYVETIDREKLYVRPCDPGVSMDELESRGELLHDAAEEIRERYRQPDRMDARVGVTKRGETAVANARDLIGDADTVVELAGTYEQLAQLLPAIREAREQGVVVRASVYVDDGQTPPEGFDPSGALSELRGCSIPGPFLVIVDRHRTCFAPNTRSDEDYGVVIYDRILPFVFHWYYLTCLWNLYPTLYADETDRVTYVTMEEFVCDCHSLWNEGYELEVVVDGVDIATDERRTLRGLVVDLSHLRDGLDLSRLALSDMGAHKSFVLVTDEGTVEVGGWGAVFEDVEMRTISLVGLDAGSLPLPSR</sequence>
<organism evidence="4 5">
    <name type="scientific">Halobaculum marinum</name>
    <dbReference type="NCBI Taxonomy" id="3031996"/>
    <lineage>
        <taxon>Archaea</taxon>
        <taxon>Methanobacteriati</taxon>
        <taxon>Methanobacteriota</taxon>
        <taxon>Stenosarchaea group</taxon>
        <taxon>Halobacteria</taxon>
        <taxon>Halobacteriales</taxon>
        <taxon>Haloferacaceae</taxon>
        <taxon>Halobaculum</taxon>
    </lineage>
</organism>
<protein>
    <submittedName>
        <fullName evidence="4">TrmB family transcriptional regulator</fullName>
    </submittedName>
</protein>
<evidence type="ECO:0000256" key="1">
    <source>
        <dbReference type="ARBA" id="ARBA00007287"/>
    </source>
</evidence>
<keyword evidence="5" id="KW-1185">Reference proteome</keyword>
<evidence type="ECO:0000313" key="4">
    <source>
        <dbReference type="EMBL" id="MFC7097139.1"/>
    </source>
</evidence>
<dbReference type="SUPFAM" id="SSF159071">
    <property type="entry name" value="TrmB C-terminal domain-like"/>
    <property type="match status" value="1"/>
</dbReference>
<name>A0ABD5WU96_9EURY</name>
<dbReference type="Proteomes" id="UP001596388">
    <property type="component" value="Unassembled WGS sequence"/>
</dbReference>
<dbReference type="AlphaFoldDB" id="A0ABD5WU96"/>
<evidence type="ECO:0000313" key="5">
    <source>
        <dbReference type="Proteomes" id="UP001596388"/>
    </source>
</evidence>
<gene>
    <name evidence="4" type="ORF">ACFQKD_07455</name>
</gene>
<evidence type="ECO:0000259" key="3">
    <source>
        <dbReference type="Pfam" id="PF11495"/>
    </source>
</evidence>
<dbReference type="GeneID" id="79268961"/>
<feature type="domain" description="Transcription regulator TrmB N-terminal" evidence="2">
    <location>
        <begin position="14"/>
        <end position="76"/>
    </location>
</feature>